<dbReference type="GO" id="GO:0005886">
    <property type="term" value="C:plasma membrane"/>
    <property type="evidence" value="ECO:0007669"/>
    <property type="project" value="TreeGrafter"/>
</dbReference>
<name>A0A8C9XF04_SANLU</name>
<accession>A0A8C9XF04</accession>
<dbReference type="GO" id="GO:0032956">
    <property type="term" value="P:regulation of actin cytoskeleton organization"/>
    <property type="evidence" value="ECO:0007669"/>
    <property type="project" value="TreeGrafter"/>
</dbReference>
<dbReference type="InterPro" id="IPR007110">
    <property type="entry name" value="Ig-like_dom"/>
</dbReference>
<dbReference type="GO" id="GO:0045124">
    <property type="term" value="P:regulation of bone resorption"/>
    <property type="evidence" value="ECO:0007669"/>
    <property type="project" value="TreeGrafter"/>
</dbReference>
<dbReference type="InterPro" id="IPR042836">
    <property type="entry name" value="SIG15"/>
</dbReference>
<feature type="domain" description="Ig-like" evidence="3">
    <location>
        <begin position="146"/>
        <end position="237"/>
    </location>
</feature>
<evidence type="ECO:0000313" key="4">
    <source>
        <dbReference type="Ensembl" id="ENSSLUP00000009810.1"/>
    </source>
</evidence>
<dbReference type="InterPro" id="IPR013783">
    <property type="entry name" value="Ig-like_fold"/>
</dbReference>
<keyword evidence="2" id="KW-0732">Signal</keyword>
<sequence>MWQQTHSFCLILSVIVNGSVSFVWNMSVSPVVFVPRGEDAVLGCSFTHPYQQHYSGKIAVKWLAREARAPPFFSCSVNNDSMEGRVGCSDSELKYSLEGDPRRGELSLLFRKVHLGDNGTYFCRVELEGAWQNIQKKTQLYVTVKPHILSLSVIEASSGPDGAPRRLQCEAEGHPLPTVTWLPASTSLMGEQVQTSQAGPYRLASSVPYLQDDVFTCRAESRLGAAEQTFPDHNTLKITLTVGGLIVLLLLLSIGFFCYMRNRARVDSPPVYGNADVVENHRLQDSDV</sequence>
<feature type="domain" description="Ig-like" evidence="3">
    <location>
        <begin position="37"/>
        <end position="143"/>
    </location>
</feature>
<reference evidence="4" key="1">
    <citation type="submission" date="2025-08" db="UniProtKB">
        <authorList>
            <consortium name="Ensembl"/>
        </authorList>
    </citation>
    <scope>IDENTIFICATION</scope>
</reference>
<dbReference type="SUPFAM" id="SSF48726">
    <property type="entry name" value="Immunoglobulin"/>
    <property type="match status" value="2"/>
</dbReference>
<proteinExistence type="predicted"/>
<dbReference type="PANTHER" id="PTHR46942:SF1">
    <property type="entry name" value="SIALIC ACID-BINDING IG-LIKE LECTIN 15"/>
    <property type="match status" value="1"/>
</dbReference>
<reference evidence="4" key="2">
    <citation type="submission" date="2025-09" db="UniProtKB">
        <authorList>
            <consortium name="Ensembl"/>
        </authorList>
    </citation>
    <scope>IDENTIFICATION</scope>
</reference>
<dbReference type="Proteomes" id="UP000694568">
    <property type="component" value="Unplaced"/>
</dbReference>
<protein>
    <recommendedName>
        <fullName evidence="3">Ig-like domain-containing protein</fullName>
    </recommendedName>
</protein>
<feature type="transmembrane region" description="Helical" evidence="1">
    <location>
        <begin position="238"/>
        <end position="259"/>
    </location>
</feature>
<evidence type="ECO:0000259" key="3">
    <source>
        <dbReference type="PROSITE" id="PS50835"/>
    </source>
</evidence>
<dbReference type="SMART" id="SM00409">
    <property type="entry name" value="IG"/>
    <property type="match status" value="2"/>
</dbReference>
<dbReference type="InterPro" id="IPR003599">
    <property type="entry name" value="Ig_sub"/>
</dbReference>
<dbReference type="Gene3D" id="2.60.40.10">
    <property type="entry name" value="Immunoglobulins"/>
    <property type="match status" value="2"/>
</dbReference>
<dbReference type="GeneTree" id="ENSGT01030000234909"/>
<evidence type="ECO:0000256" key="1">
    <source>
        <dbReference type="SAM" id="Phobius"/>
    </source>
</evidence>
<dbReference type="Pfam" id="PF07686">
    <property type="entry name" value="V-set"/>
    <property type="match status" value="1"/>
</dbReference>
<dbReference type="Ensembl" id="ENSSLUT00000010122.1">
    <property type="protein sequence ID" value="ENSSLUP00000009810.1"/>
    <property type="gene ID" value="ENSSLUG00000004638.1"/>
</dbReference>
<keyword evidence="5" id="KW-1185">Reference proteome</keyword>
<keyword evidence="1" id="KW-0472">Membrane</keyword>
<feature type="signal peptide" evidence="2">
    <location>
        <begin position="1"/>
        <end position="21"/>
    </location>
</feature>
<organism evidence="4 5">
    <name type="scientific">Sander lucioperca</name>
    <name type="common">Pike-perch</name>
    <name type="synonym">Perca lucioperca</name>
    <dbReference type="NCBI Taxonomy" id="283035"/>
    <lineage>
        <taxon>Eukaryota</taxon>
        <taxon>Metazoa</taxon>
        <taxon>Chordata</taxon>
        <taxon>Craniata</taxon>
        <taxon>Vertebrata</taxon>
        <taxon>Euteleostomi</taxon>
        <taxon>Actinopterygii</taxon>
        <taxon>Neopterygii</taxon>
        <taxon>Teleostei</taxon>
        <taxon>Neoteleostei</taxon>
        <taxon>Acanthomorphata</taxon>
        <taxon>Eupercaria</taxon>
        <taxon>Perciformes</taxon>
        <taxon>Percoidei</taxon>
        <taxon>Percidae</taxon>
        <taxon>Luciopercinae</taxon>
        <taxon>Sander</taxon>
    </lineage>
</organism>
<keyword evidence="1" id="KW-1133">Transmembrane helix</keyword>
<feature type="chain" id="PRO_5034566392" description="Ig-like domain-containing protein" evidence="2">
    <location>
        <begin position="22"/>
        <end position="288"/>
    </location>
</feature>
<keyword evidence="1" id="KW-0812">Transmembrane</keyword>
<dbReference type="PANTHER" id="PTHR46942">
    <property type="entry name" value="SIALIC ACID-BINDING IG-LIKE LECTIN 15"/>
    <property type="match status" value="1"/>
</dbReference>
<evidence type="ECO:0000313" key="5">
    <source>
        <dbReference type="Proteomes" id="UP000694568"/>
    </source>
</evidence>
<dbReference type="InterPro" id="IPR036179">
    <property type="entry name" value="Ig-like_dom_sf"/>
</dbReference>
<dbReference type="InterPro" id="IPR013106">
    <property type="entry name" value="Ig_V-set"/>
</dbReference>
<dbReference type="AlphaFoldDB" id="A0A8C9XF04"/>
<dbReference type="PROSITE" id="PS50835">
    <property type="entry name" value="IG_LIKE"/>
    <property type="match status" value="2"/>
</dbReference>
<evidence type="ECO:0000256" key="2">
    <source>
        <dbReference type="SAM" id="SignalP"/>
    </source>
</evidence>
<dbReference type="GO" id="GO:2001204">
    <property type="term" value="P:regulation of osteoclast development"/>
    <property type="evidence" value="ECO:0007669"/>
    <property type="project" value="TreeGrafter"/>
</dbReference>